<keyword evidence="4" id="KW-0472">Membrane</keyword>
<evidence type="ECO:0000313" key="7">
    <source>
        <dbReference type="Proteomes" id="UP001162734"/>
    </source>
</evidence>
<dbReference type="InterPro" id="IPR043128">
    <property type="entry name" value="Rev_trsase/Diguanyl_cyclase"/>
</dbReference>
<reference evidence="7" key="1">
    <citation type="journal article" date="2022" name="Int. J. Syst. Evol. Microbiol.">
        <title>Anaeromyxobacter oryzae sp. nov., Anaeromyxobacter diazotrophicus sp. nov. and Anaeromyxobacter paludicola sp. nov., isolated from paddy soils.</title>
        <authorList>
            <person name="Itoh H."/>
            <person name="Xu Z."/>
            <person name="Mise K."/>
            <person name="Masuda Y."/>
            <person name="Ushijima N."/>
            <person name="Hayakawa C."/>
            <person name="Shiratori Y."/>
            <person name="Senoo K."/>
        </authorList>
    </citation>
    <scope>NUCLEOTIDE SEQUENCE [LARGE SCALE GENOMIC DNA]</scope>
    <source>
        <strain evidence="7">Red630</strain>
    </source>
</reference>
<dbReference type="Pfam" id="PF01590">
    <property type="entry name" value="GAF"/>
    <property type="match status" value="1"/>
</dbReference>
<dbReference type="EC" id="2.7.7.65" evidence="1"/>
<dbReference type="RefSeq" id="WP_248344707.1">
    <property type="nucleotide sequence ID" value="NZ_AP025592.1"/>
</dbReference>
<dbReference type="SMART" id="SM00065">
    <property type="entry name" value="GAF"/>
    <property type="match status" value="2"/>
</dbReference>
<dbReference type="Pfam" id="PF13185">
    <property type="entry name" value="GAF_2"/>
    <property type="match status" value="1"/>
</dbReference>
<organism evidence="6 7">
    <name type="scientific">Anaeromyxobacter paludicola</name>
    <dbReference type="NCBI Taxonomy" id="2918171"/>
    <lineage>
        <taxon>Bacteria</taxon>
        <taxon>Pseudomonadati</taxon>
        <taxon>Myxococcota</taxon>
        <taxon>Myxococcia</taxon>
        <taxon>Myxococcales</taxon>
        <taxon>Cystobacterineae</taxon>
        <taxon>Anaeromyxobacteraceae</taxon>
        <taxon>Anaeromyxobacter</taxon>
    </lineage>
</organism>
<gene>
    <name evidence="6" type="ORF">AMPC_08920</name>
</gene>
<evidence type="ECO:0000256" key="1">
    <source>
        <dbReference type="ARBA" id="ARBA00012528"/>
    </source>
</evidence>
<evidence type="ECO:0000256" key="4">
    <source>
        <dbReference type="SAM" id="Phobius"/>
    </source>
</evidence>
<dbReference type="InterPro" id="IPR003018">
    <property type="entry name" value="GAF"/>
</dbReference>
<dbReference type="SMART" id="SM00267">
    <property type="entry name" value="GGDEF"/>
    <property type="match status" value="1"/>
</dbReference>
<dbReference type="SUPFAM" id="SSF55073">
    <property type="entry name" value="Nucleotide cyclase"/>
    <property type="match status" value="1"/>
</dbReference>
<dbReference type="SUPFAM" id="SSF55781">
    <property type="entry name" value="GAF domain-like"/>
    <property type="match status" value="2"/>
</dbReference>
<dbReference type="PANTHER" id="PTHR45138">
    <property type="entry name" value="REGULATORY COMPONENTS OF SENSORY TRANSDUCTION SYSTEM"/>
    <property type="match status" value="1"/>
</dbReference>
<feature type="compositionally biased region" description="Pro residues" evidence="3">
    <location>
        <begin position="8"/>
        <end position="19"/>
    </location>
</feature>
<comment type="catalytic activity">
    <reaction evidence="2">
        <text>2 GTP = 3',3'-c-di-GMP + 2 diphosphate</text>
        <dbReference type="Rhea" id="RHEA:24898"/>
        <dbReference type="ChEBI" id="CHEBI:33019"/>
        <dbReference type="ChEBI" id="CHEBI:37565"/>
        <dbReference type="ChEBI" id="CHEBI:58805"/>
        <dbReference type="EC" id="2.7.7.65"/>
    </reaction>
</comment>
<feature type="transmembrane region" description="Helical" evidence="4">
    <location>
        <begin position="213"/>
        <end position="235"/>
    </location>
</feature>
<keyword evidence="4" id="KW-0812">Transmembrane</keyword>
<dbReference type="Gene3D" id="3.30.450.40">
    <property type="match status" value="2"/>
</dbReference>
<name>A0ABM7X7K2_9BACT</name>
<dbReference type="InterPro" id="IPR050469">
    <property type="entry name" value="Diguanylate_Cyclase"/>
</dbReference>
<dbReference type="Gene3D" id="3.30.70.270">
    <property type="match status" value="1"/>
</dbReference>
<dbReference type="CDD" id="cd01949">
    <property type="entry name" value="GGDEF"/>
    <property type="match status" value="1"/>
</dbReference>
<feature type="domain" description="GGDEF" evidence="5">
    <location>
        <begin position="638"/>
        <end position="771"/>
    </location>
</feature>
<keyword evidence="7" id="KW-1185">Reference proteome</keyword>
<evidence type="ECO:0000256" key="3">
    <source>
        <dbReference type="SAM" id="MobiDB-lite"/>
    </source>
</evidence>
<keyword evidence="4" id="KW-1133">Transmembrane helix</keyword>
<dbReference type="InterPro" id="IPR029787">
    <property type="entry name" value="Nucleotide_cyclase"/>
</dbReference>
<dbReference type="NCBIfam" id="TIGR00254">
    <property type="entry name" value="GGDEF"/>
    <property type="match status" value="1"/>
</dbReference>
<feature type="transmembrane region" description="Helical" evidence="4">
    <location>
        <begin position="106"/>
        <end position="125"/>
    </location>
</feature>
<sequence>MSRRAPRPPRPAPPAPAAAPAPLHRHADPGRPPIGRVAEVRRRLPAQQSRPLLVSLYAAIACEGGVLGPSERRRLGRALLRGVPAAVAAALAGALATGLFADPSRLRAQAAALAALSLALGAVLWRQARRDGARAAGLRHELELGALLLIAAHAVAQASEGLDGAAGAPLQPLVYLVLAFLVASSSRPASLAAVALALGLEAAVWWGRGGGRAALVAALAHAAFLALFAVLYRGVLAGRVAAARRAEEAAVARRRRELDERAREFRLLAPEGGEAAEARWAEGAVVELEAAVRGVVEVGEQALRSHTFAVFLLSDDDRELRLRECRSASDRVAREPIPAGEGPLGAAVKGRTAVRLAGGVKEPGYYLDGTRPGALLAVPIVERRGDLVRGVLVADRFGDEPFGDADEQLLARLATELVRAVQAERLMGDLRRTRDESERFYQAIERLNRTAKPREVFDALLELAGEMMPLDFGAVTLCEESGGKRAHRVVRARAGEEARALSQLEGLCFEDNPGLVSGAVRLSSSLPGKELKAAEAMVFDEGTRLKGLASLKVIPLKTGGEVLGTLVVGSRRRAALDPVTLRQLEVVSIQAAESVLRARLFEQTERLATTDGLTGLMNHRTFQSRFDEALGLSARYGKKLSFILCDVDHFKKVNDTYGHPAGDVVLRGVARILSREARSTDVVARYGGEEFAIVMPETDQAGAVAIAERIREKVQGASFETEQGSLRVTLSLGVATCPDDGTVKAQLVELADGGLYCAKRNGRNQVVTAEAVRAARRAG</sequence>
<evidence type="ECO:0000313" key="6">
    <source>
        <dbReference type="EMBL" id="BDG07779.1"/>
    </source>
</evidence>
<feature type="transmembrane region" description="Helical" evidence="4">
    <location>
        <begin position="78"/>
        <end position="100"/>
    </location>
</feature>
<dbReference type="InterPro" id="IPR029016">
    <property type="entry name" value="GAF-like_dom_sf"/>
</dbReference>
<protein>
    <recommendedName>
        <fullName evidence="1">diguanylate cyclase</fullName>
        <ecNumber evidence="1">2.7.7.65</ecNumber>
    </recommendedName>
</protein>
<evidence type="ECO:0000259" key="5">
    <source>
        <dbReference type="PROSITE" id="PS50887"/>
    </source>
</evidence>
<dbReference type="Proteomes" id="UP001162734">
    <property type="component" value="Chromosome"/>
</dbReference>
<dbReference type="InterPro" id="IPR000160">
    <property type="entry name" value="GGDEF_dom"/>
</dbReference>
<accession>A0ABM7X7K2</accession>
<dbReference type="EMBL" id="AP025592">
    <property type="protein sequence ID" value="BDG07779.1"/>
    <property type="molecule type" value="Genomic_DNA"/>
</dbReference>
<feature type="region of interest" description="Disordered" evidence="3">
    <location>
        <begin position="1"/>
        <end position="34"/>
    </location>
</feature>
<evidence type="ECO:0000256" key="2">
    <source>
        <dbReference type="ARBA" id="ARBA00034247"/>
    </source>
</evidence>
<proteinExistence type="predicted"/>
<dbReference type="PROSITE" id="PS50887">
    <property type="entry name" value="GGDEF"/>
    <property type="match status" value="1"/>
</dbReference>
<dbReference type="PANTHER" id="PTHR45138:SF9">
    <property type="entry name" value="DIGUANYLATE CYCLASE DGCM-RELATED"/>
    <property type="match status" value="1"/>
</dbReference>
<dbReference type="Pfam" id="PF00990">
    <property type="entry name" value="GGDEF"/>
    <property type="match status" value="1"/>
</dbReference>